<gene>
    <name evidence="4" type="primary">xly_6</name>
    <name evidence="4" type="ORF">Pan153_47530</name>
</gene>
<reference evidence="4 5" key="1">
    <citation type="submission" date="2019-02" db="EMBL/GenBank/DDBJ databases">
        <title>Deep-cultivation of Planctomycetes and their phenomic and genomic characterization uncovers novel biology.</title>
        <authorList>
            <person name="Wiegand S."/>
            <person name="Jogler M."/>
            <person name="Boedeker C."/>
            <person name="Pinto D."/>
            <person name="Vollmers J."/>
            <person name="Rivas-Marin E."/>
            <person name="Kohn T."/>
            <person name="Peeters S.H."/>
            <person name="Heuer A."/>
            <person name="Rast P."/>
            <person name="Oberbeckmann S."/>
            <person name="Bunk B."/>
            <person name="Jeske O."/>
            <person name="Meyerdierks A."/>
            <person name="Storesund J.E."/>
            <person name="Kallscheuer N."/>
            <person name="Luecker S."/>
            <person name="Lage O.M."/>
            <person name="Pohl T."/>
            <person name="Merkel B.J."/>
            <person name="Hornburger P."/>
            <person name="Mueller R.-W."/>
            <person name="Bruemmer F."/>
            <person name="Labrenz M."/>
            <person name="Spormann A.M."/>
            <person name="Op den Camp H."/>
            <person name="Overmann J."/>
            <person name="Amann R."/>
            <person name="Jetten M.S.M."/>
            <person name="Mascher T."/>
            <person name="Medema M.H."/>
            <person name="Devos D.P."/>
            <person name="Kaster A.-K."/>
            <person name="Ovreas L."/>
            <person name="Rohde M."/>
            <person name="Galperin M.Y."/>
            <person name="Jogler C."/>
        </authorList>
    </citation>
    <scope>NUCLEOTIDE SEQUENCE [LARGE SCALE GENOMIC DNA]</scope>
    <source>
        <strain evidence="4 5">Pan153</strain>
    </source>
</reference>
<dbReference type="RefSeq" id="WP_197994712.1">
    <property type="nucleotide sequence ID" value="NZ_CP036317.1"/>
</dbReference>
<dbReference type="EC" id="4.2.2.12" evidence="4"/>
<evidence type="ECO:0000256" key="2">
    <source>
        <dbReference type="SAM" id="SignalP"/>
    </source>
</evidence>
<protein>
    <submittedName>
        <fullName evidence="4">Xanthan lyase</fullName>
        <ecNumber evidence="4">4.2.2.12</ecNumber>
    </submittedName>
</protein>
<dbReference type="AlphaFoldDB" id="A0A518FUR0"/>
<dbReference type="GO" id="GO:0047492">
    <property type="term" value="F:xanthan lyase activity"/>
    <property type="evidence" value="ECO:0007669"/>
    <property type="project" value="UniProtKB-EC"/>
</dbReference>
<evidence type="ECO:0000256" key="1">
    <source>
        <dbReference type="SAM" id="MobiDB-lite"/>
    </source>
</evidence>
<evidence type="ECO:0000259" key="3">
    <source>
        <dbReference type="Pfam" id="PF25275"/>
    </source>
</evidence>
<evidence type="ECO:0000313" key="5">
    <source>
        <dbReference type="Proteomes" id="UP000320839"/>
    </source>
</evidence>
<feature type="domain" description="Golvesin/Xly CBD-like" evidence="3">
    <location>
        <begin position="65"/>
        <end position="195"/>
    </location>
</feature>
<sequence length="200" mass="22328" precursor="true">MKPTLVFSILLILVSFPAEHIHASEPTPKLKPHPDAVANTHSPGEVDKPALVPFIVADPTKLKGIVVDETQAKLIGTWQYSTHTPPYVGLGYLHDQKQGKGEKAVIFTPDLPRTGRYEVRLSHCYNIRRSINTPVTIHHADGEKTIRINQQQIPEHNKLFRTLGTFRFDQGKSGWVKISNDGTDGKYVIADAVQFLYVGE</sequence>
<accession>A0A518FUR0</accession>
<dbReference type="Pfam" id="PF25275">
    <property type="entry name" value="Golvesin_C"/>
    <property type="match status" value="1"/>
</dbReference>
<name>A0A518FUR0_9PLAN</name>
<keyword evidence="4" id="KW-0456">Lyase</keyword>
<dbReference type="InterPro" id="IPR033803">
    <property type="entry name" value="CBD-like_Golvesin-Xly"/>
</dbReference>
<feature type="chain" id="PRO_5022195987" evidence="2">
    <location>
        <begin position="24"/>
        <end position="200"/>
    </location>
</feature>
<evidence type="ECO:0000313" key="4">
    <source>
        <dbReference type="EMBL" id="QDV20082.1"/>
    </source>
</evidence>
<dbReference type="EMBL" id="CP036317">
    <property type="protein sequence ID" value="QDV20082.1"/>
    <property type="molecule type" value="Genomic_DNA"/>
</dbReference>
<keyword evidence="2" id="KW-0732">Signal</keyword>
<organism evidence="4 5">
    <name type="scientific">Gimesia panareensis</name>
    <dbReference type="NCBI Taxonomy" id="2527978"/>
    <lineage>
        <taxon>Bacteria</taxon>
        <taxon>Pseudomonadati</taxon>
        <taxon>Planctomycetota</taxon>
        <taxon>Planctomycetia</taxon>
        <taxon>Planctomycetales</taxon>
        <taxon>Planctomycetaceae</taxon>
        <taxon>Gimesia</taxon>
    </lineage>
</organism>
<dbReference type="Proteomes" id="UP000320839">
    <property type="component" value="Chromosome"/>
</dbReference>
<proteinExistence type="predicted"/>
<feature type="region of interest" description="Disordered" evidence="1">
    <location>
        <begin position="24"/>
        <end position="43"/>
    </location>
</feature>
<feature type="signal peptide" evidence="2">
    <location>
        <begin position="1"/>
        <end position="23"/>
    </location>
</feature>